<organism evidence="2">
    <name type="scientific">bioreactor metagenome</name>
    <dbReference type="NCBI Taxonomy" id="1076179"/>
    <lineage>
        <taxon>unclassified sequences</taxon>
        <taxon>metagenomes</taxon>
        <taxon>ecological metagenomes</taxon>
    </lineage>
</organism>
<dbReference type="AlphaFoldDB" id="A0A644YQ83"/>
<sequence length="211" mass="24524">MFFKKDKIWLSAIFAAIAQAFKSPGILLLAAYGILAIKDLIENKKLNLVIKKYFPFVLVPITVILIFYLYYLQTGNFWAYFQSGDNFHLNPLPYLVFISTKSWINTIWLEDVVYIFFLAIYGVYKLVKKYKFDITSVYPLVFLIATLLVAHRDISRYISPIYPFLLLSYQKQLNQKSIKTVLILLIPAIILYAINFICGNTAPISDWTNYL</sequence>
<accession>A0A644YQ83</accession>
<protein>
    <submittedName>
        <fullName evidence="2">Uncharacterized protein</fullName>
    </submittedName>
</protein>
<keyword evidence="1" id="KW-1133">Transmembrane helix</keyword>
<proteinExistence type="predicted"/>
<reference evidence="2" key="1">
    <citation type="submission" date="2019-08" db="EMBL/GenBank/DDBJ databases">
        <authorList>
            <person name="Kucharzyk K."/>
            <person name="Murdoch R.W."/>
            <person name="Higgins S."/>
            <person name="Loffler F."/>
        </authorList>
    </citation>
    <scope>NUCLEOTIDE SEQUENCE</scope>
</reference>
<dbReference type="EMBL" id="VSSQ01005210">
    <property type="protein sequence ID" value="MPM28274.1"/>
    <property type="molecule type" value="Genomic_DNA"/>
</dbReference>
<gene>
    <name evidence="2" type="ORF">SDC9_74794</name>
</gene>
<evidence type="ECO:0000256" key="1">
    <source>
        <dbReference type="SAM" id="Phobius"/>
    </source>
</evidence>
<feature type="transmembrane region" description="Helical" evidence="1">
    <location>
        <begin position="53"/>
        <end position="71"/>
    </location>
</feature>
<name>A0A644YQ83_9ZZZZ</name>
<feature type="transmembrane region" description="Helical" evidence="1">
    <location>
        <begin position="178"/>
        <end position="198"/>
    </location>
</feature>
<feature type="transmembrane region" description="Helical" evidence="1">
    <location>
        <begin position="12"/>
        <end position="32"/>
    </location>
</feature>
<feature type="transmembrane region" description="Helical" evidence="1">
    <location>
        <begin position="103"/>
        <end position="124"/>
    </location>
</feature>
<keyword evidence="1" id="KW-0812">Transmembrane</keyword>
<keyword evidence="1" id="KW-0472">Membrane</keyword>
<evidence type="ECO:0000313" key="2">
    <source>
        <dbReference type="EMBL" id="MPM28274.1"/>
    </source>
</evidence>
<comment type="caution">
    <text evidence="2">The sequence shown here is derived from an EMBL/GenBank/DDBJ whole genome shotgun (WGS) entry which is preliminary data.</text>
</comment>